<dbReference type="Pfam" id="PF22939">
    <property type="entry name" value="WHD_GPIID"/>
    <property type="match status" value="1"/>
</dbReference>
<name>S8A9W1_DACHA</name>
<reference evidence="5 6" key="1">
    <citation type="journal article" date="2013" name="PLoS Genet.">
        <title>Genomic mechanisms accounting for the adaptation to parasitism in nematode-trapping fungi.</title>
        <authorList>
            <person name="Meerupati T."/>
            <person name="Andersson K.M."/>
            <person name="Friman E."/>
            <person name="Kumar D."/>
            <person name="Tunlid A."/>
            <person name="Ahren D."/>
        </authorList>
    </citation>
    <scope>NUCLEOTIDE SEQUENCE [LARGE SCALE GENOMIC DNA]</scope>
    <source>
        <strain evidence="5 6">CBS 200.50</strain>
    </source>
</reference>
<evidence type="ECO:0000313" key="5">
    <source>
        <dbReference type="EMBL" id="EPS39694.1"/>
    </source>
</evidence>
<dbReference type="InterPro" id="IPR053137">
    <property type="entry name" value="NLR-like"/>
</dbReference>
<dbReference type="HOGENOM" id="CLU_000288_34_2_1"/>
<dbReference type="PROSITE" id="PS50297">
    <property type="entry name" value="ANK_REP_REGION"/>
    <property type="match status" value="5"/>
</dbReference>
<dbReference type="InterPro" id="IPR002110">
    <property type="entry name" value="Ankyrin_rpt"/>
</dbReference>
<gene>
    <name evidence="5" type="ORF">H072_6511</name>
</gene>
<dbReference type="OrthoDB" id="194358at2759"/>
<dbReference type="InterPro" id="IPR036770">
    <property type="entry name" value="Ankyrin_rpt-contain_sf"/>
</dbReference>
<feature type="repeat" description="ANK" evidence="2">
    <location>
        <begin position="1254"/>
        <end position="1286"/>
    </location>
</feature>
<comment type="caution">
    <text evidence="5">The sequence shown here is derived from an EMBL/GenBank/DDBJ whole genome shotgun (WGS) entry which is preliminary data.</text>
</comment>
<dbReference type="PANTHER" id="PTHR46082:SF11">
    <property type="entry name" value="AAA+ ATPASE DOMAIN-CONTAINING PROTEIN-RELATED"/>
    <property type="match status" value="1"/>
</dbReference>
<feature type="domain" description="GPI inositol-deacylase winged helix" evidence="3">
    <location>
        <begin position="670"/>
        <end position="746"/>
    </location>
</feature>
<accession>S8A9W1</accession>
<dbReference type="InterPro" id="IPR056884">
    <property type="entry name" value="NPHP3-like_N"/>
</dbReference>
<dbReference type="Proteomes" id="UP000015100">
    <property type="component" value="Unassembled WGS sequence"/>
</dbReference>
<dbReference type="SUPFAM" id="SSF52540">
    <property type="entry name" value="P-loop containing nucleoside triphosphate hydrolases"/>
    <property type="match status" value="1"/>
</dbReference>
<dbReference type="Pfam" id="PF12796">
    <property type="entry name" value="Ank_2"/>
    <property type="match status" value="2"/>
</dbReference>
<dbReference type="SUPFAM" id="SSF53167">
    <property type="entry name" value="Purine and uridine phosphorylases"/>
    <property type="match status" value="1"/>
</dbReference>
<feature type="repeat" description="ANK" evidence="2">
    <location>
        <begin position="946"/>
        <end position="978"/>
    </location>
</feature>
<feature type="repeat" description="ANK" evidence="2">
    <location>
        <begin position="979"/>
        <end position="1011"/>
    </location>
</feature>
<dbReference type="STRING" id="1284197.S8A9W1"/>
<sequence length="1390" mass="155095">MSDQKPKSFAHKDYYVGWVCALPKEHVAATAMLDERHTILPKPPNSHDDNTYTLGSMGNHNVVIACLPKGKTGTVSAAGVAVHMVTTFPNLKFCLMVGIGSGVPANRVRLGDVVISTPIDKFPGVVQWDMGKATQGGNFERTGALNSPPNILLTALTSFETEQELGESKMSEYLEQLKNKFPKVASRYAMPTSPDLLFRSDYHHMNKGPALPNDDEEGYEEEHEKTLVCKYCDKTKLVNRNPREMHIHYGLIASGNQIINDASLRDKLNKSMNWKVLCLEKEAAGLLNSFPCMIIRGISDYADSHSNTTWESYAAVMASAIAKEFLSHVQASEVEEEIPMKDIVDKVNTIERKLDRVDSKLSKNADHQVLDWLGGDYGAQQSDYLQQRQPGSGQWLLNSSEFQKWLRGHGETLFCSGIPGAGKTIATSIVVDTVHQLIQESENIGLAYIYCNYKRQREQEMEVLLGSVLRQLTQWLPKIPKDVEMLYQKHKRSGTRPLLAEVAGCLVSVGKLYSKVMIIIDALDECPEGRRARFHKEMRHFQENTQANYFVTSRKIPEIASWFTDAAKLEIRATNTDLWSYLESHFQNVPGIVGDDLDLQKEVGNLIVETVDGMFLLAKLRLESLAGMACAKEVLDTLKKDGLSPPTDVEAAYDAAYNDAMDRIQTQVPSSRKRAFKALSWITFACQPLTIQELQDALAVQIHTTSFDKRNIPRADLIIGACGGLVTVTEKTSIVRLVHYTTQEYFERTKETWFPNAQFDILNTCMTYLRYDTVKELSIFRENGGKEVTFDETDTMRVKHMHAFADREDLKPNKKYDQYMTFEIESQIRDRLETLVFRKHILYGYIALNWFHHIRKIPADRRKGTISGFLTDRDALSTYSRAMSVALDANAFESPQWIDMESNSNVRIYSERVDSMQAVHIAACVGLDDLLVDLLNETNLNIRDSNGATPISWAARRGHESTVKMLLERGALIELADGGNRTPLWWAVSMRHEVITKLLVERGANSLVEDLFGDTILATAVRMGLQNIVEILIEGGADPDHICKLARVKDITPLHRAIIQDYPKMAKYLVEHGANISCVALGSDSPLFTAIDSERCDYDLVKFLIGKGANANHFGRGGDTALTRTCRKFSGPRCDILLRLLLEHGADPNQDPPEELLKRNGQDVLEHNPLRLATIKENSTAVEILLGAGANLEAKNNKGETALMIAANMGRGANLEATNNEGETALLIAVAGKDRYIMESLIGKGASMSVKDKFGQTLLTAAITNGDTNLAYLLIQRGADLEARNDEGDTALLVATNEMKHGRSANIDATDKYGRTSLVVAITNRSHDLTLFLVEAGADIYANNMQGGTAFDIAEHYMKEELRRAYERRRSVMANANDTSTLHVVPRRGM</sequence>
<dbReference type="Pfam" id="PF13857">
    <property type="entry name" value="Ank_5"/>
    <property type="match status" value="1"/>
</dbReference>
<feature type="repeat" description="ANK" evidence="2">
    <location>
        <begin position="1221"/>
        <end position="1253"/>
    </location>
</feature>
<dbReference type="Pfam" id="PF24883">
    <property type="entry name" value="NPHP3_N"/>
    <property type="match status" value="1"/>
</dbReference>
<dbReference type="InterPro" id="IPR054471">
    <property type="entry name" value="GPIID_WHD"/>
</dbReference>
<dbReference type="Pfam" id="PF00023">
    <property type="entry name" value="Ank"/>
    <property type="match status" value="1"/>
</dbReference>
<dbReference type="Gene3D" id="3.40.50.300">
    <property type="entry name" value="P-loop containing nucleotide triphosphate hydrolases"/>
    <property type="match status" value="1"/>
</dbReference>
<evidence type="ECO:0000313" key="6">
    <source>
        <dbReference type="Proteomes" id="UP000015100"/>
    </source>
</evidence>
<feature type="repeat" description="ANK" evidence="2">
    <location>
        <begin position="1165"/>
        <end position="1197"/>
    </location>
</feature>
<organism evidence="5 6">
    <name type="scientific">Dactylellina haptotyla (strain CBS 200.50)</name>
    <name type="common">Nematode-trapping fungus</name>
    <name type="synonym">Monacrosporium haptotylum</name>
    <dbReference type="NCBI Taxonomy" id="1284197"/>
    <lineage>
        <taxon>Eukaryota</taxon>
        <taxon>Fungi</taxon>
        <taxon>Dikarya</taxon>
        <taxon>Ascomycota</taxon>
        <taxon>Pezizomycotina</taxon>
        <taxon>Orbiliomycetes</taxon>
        <taxon>Orbiliales</taxon>
        <taxon>Orbiliaceae</taxon>
        <taxon>Dactylellina</taxon>
    </lineage>
</organism>
<keyword evidence="2" id="KW-0040">ANK repeat</keyword>
<feature type="repeat" description="ANK" evidence="2">
    <location>
        <begin position="1049"/>
        <end position="1077"/>
    </location>
</feature>
<dbReference type="Gene3D" id="1.25.40.20">
    <property type="entry name" value="Ankyrin repeat-containing domain"/>
    <property type="match status" value="2"/>
</dbReference>
<dbReference type="OMA" id="YICTRID"/>
<feature type="repeat" description="ANK" evidence="2">
    <location>
        <begin position="1313"/>
        <end position="1345"/>
    </location>
</feature>
<dbReference type="PROSITE" id="PS50088">
    <property type="entry name" value="ANK_REPEAT"/>
    <property type="match status" value="8"/>
</dbReference>
<evidence type="ECO:0000259" key="3">
    <source>
        <dbReference type="Pfam" id="PF22939"/>
    </source>
</evidence>
<dbReference type="Gene3D" id="3.40.50.1580">
    <property type="entry name" value="Nucleoside phosphorylase domain"/>
    <property type="match status" value="1"/>
</dbReference>
<keyword evidence="1" id="KW-0677">Repeat</keyword>
<dbReference type="GO" id="GO:0009116">
    <property type="term" value="P:nucleoside metabolic process"/>
    <property type="evidence" value="ECO:0007669"/>
    <property type="project" value="InterPro"/>
</dbReference>
<dbReference type="InterPro" id="IPR027417">
    <property type="entry name" value="P-loop_NTPase"/>
</dbReference>
<dbReference type="GO" id="GO:0003824">
    <property type="term" value="F:catalytic activity"/>
    <property type="evidence" value="ECO:0007669"/>
    <property type="project" value="InterPro"/>
</dbReference>
<protein>
    <submittedName>
        <fullName evidence="5">Uncharacterized protein</fullName>
    </submittedName>
</protein>
<dbReference type="InterPro" id="IPR035994">
    <property type="entry name" value="Nucleoside_phosphorylase_sf"/>
</dbReference>
<keyword evidence="6" id="KW-1185">Reference proteome</keyword>
<reference evidence="6" key="2">
    <citation type="submission" date="2013-04" db="EMBL/GenBank/DDBJ databases">
        <title>Genomic mechanisms accounting for the adaptation to parasitism in nematode-trapping fungi.</title>
        <authorList>
            <person name="Ahren D.G."/>
        </authorList>
    </citation>
    <scope>NUCLEOTIDE SEQUENCE [LARGE SCALE GENOMIC DNA]</scope>
    <source>
        <strain evidence="6">CBS 200.50</strain>
    </source>
</reference>
<evidence type="ECO:0000256" key="1">
    <source>
        <dbReference type="ARBA" id="ARBA00022737"/>
    </source>
</evidence>
<dbReference type="eggNOG" id="KOG4177">
    <property type="taxonomic scope" value="Eukaryota"/>
</dbReference>
<dbReference type="PANTHER" id="PTHR46082">
    <property type="entry name" value="ATP/GTP-BINDING PROTEIN-RELATED"/>
    <property type="match status" value="1"/>
</dbReference>
<feature type="domain" description="Nephrocystin 3-like N-terminal" evidence="4">
    <location>
        <begin position="391"/>
        <end position="554"/>
    </location>
</feature>
<feature type="repeat" description="ANK" evidence="2">
    <location>
        <begin position="1012"/>
        <end position="1044"/>
    </location>
</feature>
<proteinExistence type="predicted"/>
<evidence type="ECO:0000259" key="4">
    <source>
        <dbReference type="Pfam" id="PF24883"/>
    </source>
</evidence>
<dbReference type="SUPFAM" id="SSF48403">
    <property type="entry name" value="Ankyrin repeat"/>
    <property type="match status" value="2"/>
</dbReference>
<dbReference type="EMBL" id="AQGS01000457">
    <property type="protein sequence ID" value="EPS39694.1"/>
    <property type="molecule type" value="Genomic_DNA"/>
</dbReference>
<dbReference type="SMART" id="SM00248">
    <property type="entry name" value="ANK"/>
    <property type="match status" value="11"/>
</dbReference>
<evidence type="ECO:0000256" key="2">
    <source>
        <dbReference type="PROSITE-ProRule" id="PRU00023"/>
    </source>
</evidence>